<reference evidence="11" key="1">
    <citation type="journal article" date="2014" name="PLoS ONE">
        <title>The genome and linkage map of the northern pike (Esox lucius): conserved synteny revealed between the salmonid sister group and the Neoteleostei.</title>
        <authorList>
            <person name="Rondeau E.B."/>
            <person name="Minkley D.R."/>
            <person name="Leong J.S."/>
            <person name="Messmer A.M."/>
            <person name="Jantzen J.R."/>
            <person name="von Schalburg K.R."/>
            <person name="Lemon C."/>
            <person name="Bird N.H."/>
            <person name="Koop B.F."/>
        </authorList>
    </citation>
    <scope>NUCLEOTIDE SEQUENCE</scope>
</reference>
<evidence type="ECO:0000313" key="10">
    <source>
        <dbReference type="Ensembl" id="ENSELUP00000032867.3"/>
    </source>
</evidence>
<organism evidence="10 11">
    <name type="scientific">Esox lucius</name>
    <name type="common">Northern pike</name>
    <dbReference type="NCBI Taxonomy" id="8010"/>
    <lineage>
        <taxon>Eukaryota</taxon>
        <taxon>Metazoa</taxon>
        <taxon>Chordata</taxon>
        <taxon>Craniata</taxon>
        <taxon>Vertebrata</taxon>
        <taxon>Euteleostomi</taxon>
        <taxon>Actinopterygii</taxon>
        <taxon>Neopterygii</taxon>
        <taxon>Teleostei</taxon>
        <taxon>Protacanthopterygii</taxon>
        <taxon>Esociformes</taxon>
        <taxon>Esocidae</taxon>
        <taxon>Esox</taxon>
    </lineage>
</organism>
<comment type="similarity">
    <text evidence="8">Belongs to the peptidase S1 family. CLIP subfamily.</text>
</comment>
<dbReference type="FunFam" id="2.40.10.10:FF:000002">
    <property type="entry name" value="Transmembrane protease serine"/>
    <property type="match status" value="1"/>
</dbReference>
<dbReference type="InterPro" id="IPR043504">
    <property type="entry name" value="Peptidase_S1_PA_chymotrypsin"/>
</dbReference>
<evidence type="ECO:0000256" key="5">
    <source>
        <dbReference type="ARBA" id="ARBA00022801"/>
    </source>
</evidence>
<reference evidence="10" key="3">
    <citation type="submission" date="2025-08" db="UniProtKB">
        <authorList>
            <consortium name="Ensembl"/>
        </authorList>
    </citation>
    <scope>IDENTIFICATION</scope>
</reference>
<dbReference type="InParanoid" id="A0A3P8ZVV2"/>
<dbReference type="InterPro" id="IPR009003">
    <property type="entry name" value="Peptidase_S1_PA"/>
</dbReference>
<dbReference type="CDD" id="cd00190">
    <property type="entry name" value="Tryp_SPc"/>
    <property type="match status" value="1"/>
</dbReference>
<name>A0A3P8ZVV2_ESOLU</name>
<dbReference type="PROSITE" id="PS00135">
    <property type="entry name" value="TRYPSIN_SER"/>
    <property type="match status" value="1"/>
</dbReference>
<dbReference type="PRINTS" id="PR00722">
    <property type="entry name" value="CHYMOTRYPSIN"/>
</dbReference>
<sequence>MSSLRVVAGLNVLSSPGRHAQSRHIQEVRTHEKYHQPSFSNDVALLLLSSPLEFTNFVQPVCTVEDENEEYSLNLSLCFVSGWGTYKHQGFTYTRMDTLQEAEVELIERQTCNQIDWYNGSIEAGMVCAGSQTGAVDTCQGDSGGPLQCFSEDQERFYIVGVTSFGYACGLPRRPGVYAKASKYSHWLKTTQSRSPSTACRLDSMCVLVLSSVVFYTCVSELLNLAPLLW</sequence>
<dbReference type="GeneTree" id="ENSGT00940000165418"/>
<evidence type="ECO:0000256" key="8">
    <source>
        <dbReference type="ARBA" id="ARBA00024195"/>
    </source>
</evidence>
<evidence type="ECO:0000259" key="9">
    <source>
        <dbReference type="PROSITE" id="PS50240"/>
    </source>
</evidence>
<dbReference type="GO" id="GO:0006508">
    <property type="term" value="P:proteolysis"/>
    <property type="evidence" value="ECO:0007669"/>
    <property type="project" value="UniProtKB-KW"/>
</dbReference>
<keyword evidence="11" id="KW-1185">Reference proteome</keyword>
<dbReference type="Proteomes" id="UP000265140">
    <property type="component" value="Chromosome 12"/>
</dbReference>
<dbReference type="SMART" id="SM00020">
    <property type="entry name" value="Tryp_SPc"/>
    <property type="match status" value="1"/>
</dbReference>
<dbReference type="PANTHER" id="PTHR24252">
    <property type="entry name" value="ACROSIN-RELATED"/>
    <property type="match status" value="1"/>
</dbReference>
<proteinExistence type="inferred from homology"/>
<evidence type="ECO:0000256" key="1">
    <source>
        <dbReference type="ARBA" id="ARBA00001656"/>
    </source>
</evidence>
<dbReference type="Ensembl" id="ENSELUT00000002131.3">
    <property type="protein sequence ID" value="ENSELUP00000032867.3"/>
    <property type="gene ID" value="ENSELUG00000010953.3"/>
</dbReference>
<dbReference type="PANTHER" id="PTHR24252:SF8">
    <property type="entry name" value="ACROSIN"/>
    <property type="match status" value="1"/>
</dbReference>
<dbReference type="AlphaFoldDB" id="A0A3P8ZVV2"/>
<feature type="domain" description="Peptidase S1" evidence="9">
    <location>
        <begin position="1"/>
        <end position="193"/>
    </location>
</feature>
<comment type="catalytic activity">
    <reaction evidence="1">
        <text>Preferential cleavage: Arg-|-Xaa, Lys-|-Xaa.</text>
        <dbReference type="EC" id="3.4.21.10"/>
    </reaction>
</comment>
<evidence type="ECO:0000256" key="4">
    <source>
        <dbReference type="ARBA" id="ARBA00022670"/>
    </source>
</evidence>
<keyword evidence="7" id="KW-1015">Disulfide bond</keyword>
<evidence type="ECO:0000256" key="7">
    <source>
        <dbReference type="ARBA" id="ARBA00023157"/>
    </source>
</evidence>
<dbReference type="Gene3D" id="2.40.10.10">
    <property type="entry name" value="Trypsin-like serine proteases"/>
    <property type="match status" value="2"/>
</dbReference>
<reference evidence="10" key="4">
    <citation type="submission" date="2025-09" db="UniProtKB">
        <authorList>
            <consortium name="Ensembl"/>
        </authorList>
    </citation>
    <scope>IDENTIFICATION</scope>
</reference>
<protein>
    <recommendedName>
        <fullName evidence="3">Acrosin</fullName>
        <ecNumber evidence="2">3.4.21.10</ecNumber>
    </recommendedName>
</protein>
<accession>A0A3P8ZVV2</accession>
<keyword evidence="5" id="KW-0378">Hydrolase</keyword>
<dbReference type="InterPro" id="IPR033116">
    <property type="entry name" value="TRYPSIN_SER"/>
</dbReference>
<reference evidence="10" key="2">
    <citation type="submission" date="2020-02" db="EMBL/GenBank/DDBJ databases">
        <title>Esox lucius (northern pike) genome, fEsoLuc1, primary haplotype.</title>
        <authorList>
            <person name="Myers G."/>
            <person name="Karagic N."/>
            <person name="Meyer A."/>
            <person name="Pippel M."/>
            <person name="Reichard M."/>
            <person name="Winkler S."/>
            <person name="Tracey A."/>
            <person name="Sims Y."/>
            <person name="Howe K."/>
            <person name="Rhie A."/>
            <person name="Formenti G."/>
            <person name="Durbin R."/>
            <person name="Fedrigo O."/>
            <person name="Jarvis E.D."/>
        </authorList>
    </citation>
    <scope>NUCLEOTIDE SEQUENCE [LARGE SCALE GENOMIC DNA]</scope>
</reference>
<dbReference type="EC" id="3.4.21.10" evidence="2"/>
<keyword evidence="4" id="KW-0645">Protease</keyword>
<evidence type="ECO:0000256" key="3">
    <source>
        <dbReference type="ARBA" id="ARBA00017161"/>
    </source>
</evidence>
<dbReference type="Pfam" id="PF00089">
    <property type="entry name" value="Trypsin"/>
    <property type="match status" value="1"/>
</dbReference>
<dbReference type="SUPFAM" id="SSF50494">
    <property type="entry name" value="Trypsin-like serine proteases"/>
    <property type="match status" value="1"/>
</dbReference>
<evidence type="ECO:0000313" key="11">
    <source>
        <dbReference type="Proteomes" id="UP000265140"/>
    </source>
</evidence>
<dbReference type="PROSITE" id="PS50240">
    <property type="entry name" value="TRYPSIN_DOM"/>
    <property type="match status" value="1"/>
</dbReference>
<dbReference type="InterPro" id="IPR001314">
    <property type="entry name" value="Peptidase_S1A"/>
</dbReference>
<evidence type="ECO:0000256" key="2">
    <source>
        <dbReference type="ARBA" id="ARBA00012050"/>
    </source>
</evidence>
<evidence type="ECO:0000256" key="6">
    <source>
        <dbReference type="ARBA" id="ARBA00022825"/>
    </source>
</evidence>
<dbReference type="GO" id="GO:0004252">
    <property type="term" value="F:serine-type endopeptidase activity"/>
    <property type="evidence" value="ECO:0007669"/>
    <property type="project" value="InterPro"/>
</dbReference>
<keyword evidence="6" id="KW-0720">Serine protease</keyword>
<dbReference type="InterPro" id="IPR001254">
    <property type="entry name" value="Trypsin_dom"/>
</dbReference>